<feature type="region of interest" description="Disordered" evidence="6">
    <location>
        <begin position="1450"/>
        <end position="1518"/>
    </location>
</feature>
<dbReference type="InterPro" id="IPR036116">
    <property type="entry name" value="FN3_sf"/>
</dbReference>
<feature type="compositionally biased region" description="Basic and acidic residues" evidence="6">
    <location>
        <begin position="1532"/>
        <end position="1547"/>
    </location>
</feature>
<dbReference type="InterPro" id="IPR013783">
    <property type="entry name" value="Ig-like_fold"/>
</dbReference>
<evidence type="ECO:0000259" key="7">
    <source>
        <dbReference type="PROSITE" id="PS50002"/>
    </source>
</evidence>
<feature type="compositionally biased region" description="Basic residues" evidence="6">
    <location>
        <begin position="1132"/>
        <end position="1142"/>
    </location>
</feature>
<dbReference type="CDD" id="cd00063">
    <property type="entry name" value="FN3"/>
    <property type="match status" value="1"/>
</dbReference>
<feature type="domain" description="Fibronectin type-III" evidence="8">
    <location>
        <begin position="932"/>
        <end position="1026"/>
    </location>
</feature>
<dbReference type="Gene3D" id="2.30.30.40">
    <property type="entry name" value="SH3 Domains"/>
    <property type="match status" value="3"/>
</dbReference>
<dbReference type="Proteomes" id="UP000694846">
    <property type="component" value="Unplaced"/>
</dbReference>
<evidence type="ECO:0000313" key="10">
    <source>
        <dbReference type="RefSeq" id="XP_025413345.1"/>
    </source>
</evidence>
<reference evidence="10" key="1">
    <citation type="submission" date="2025-08" db="UniProtKB">
        <authorList>
            <consortium name="RefSeq"/>
        </authorList>
    </citation>
    <scope>IDENTIFICATION</scope>
    <source>
        <tissue evidence="10">Whole body</tissue>
    </source>
</reference>
<keyword evidence="5" id="KW-0175">Coiled coil</keyword>
<dbReference type="FunFam" id="2.60.40.10:FF:000072">
    <property type="entry name" value="RIMS-binding protein 2 isoform X1"/>
    <property type="match status" value="1"/>
</dbReference>
<dbReference type="Pfam" id="PF00041">
    <property type="entry name" value="fn3"/>
    <property type="match status" value="1"/>
</dbReference>
<dbReference type="CDD" id="cd12012">
    <property type="entry name" value="SH3_RIM-BP_2"/>
    <property type="match status" value="1"/>
</dbReference>
<protein>
    <submittedName>
        <fullName evidence="10">Uncharacterized protein LOC112685623 isoform X1</fullName>
    </submittedName>
</protein>
<dbReference type="PANTHER" id="PTHR14234:SF19">
    <property type="entry name" value="RIM-BINDING PROTEIN, ISOFORM F"/>
    <property type="match status" value="1"/>
</dbReference>
<dbReference type="InterPro" id="IPR003961">
    <property type="entry name" value="FN3_dom"/>
</dbReference>
<gene>
    <name evidence="10" type="primary">LOC112685623</name>
</gene>
<dbReference type="Gene3D" id="2.60.40.10">
    <property type="entry name" value="Immunoglobulins"/>
    <property type="match status" value="3"/>
</dbReference>
<keyword evidence="9" id="KW-1185">Reference proteome</keyword>
<dbReference type="InterPro" id="IPR035753">
    <property type="entry name" value="RIM-BP_SH3_2"/>
</dbReference>
<evidence type="ECO:0000256" key="3">
    <source>
        <dbReference type="ARBA" id="ARBA00022737"/>
    </source>
</evidence>
<feature type="region of interest" description="Disordered" evidence="6">
    <location>
        <begin position="419"/>
        <end position="453"/>
    </location>
</feature>
<dbReference type="SUPFAM" id="SSF50044">
    <property type="entry name" value="SH3-domain"/>
    <property type="match status" value="3"/>
</dbReference>
<dbReference type="Pfam" id="PF07653">
    <property type="entry name" value="SH3_2"/>
    <property type="match status" value="2"/>
</dbReference>
<evidence type="ECO:0000256" key="4">
    <source>
        <dbReference type="PROSITE-ProRule" id="PRU00192"/>
    </source>
</evidence>
<dbReference type="InterPro" id="IPR040325">
    <property type="entry name" value="RIMBP1/2/3"/>
</dbReference>
<dbReference type="SMART" id="SM00060">
    <property type="entry name" value="FN3"/>
    <property type="match status" value="3"/>
</dbReference>
<dbReference type="SMART" id="SM00326">
    <property type="entry name" value="SH3"/>
    <property type="match status" value="3"/>
</dbReference>
<feature type="region of interest" description="Disordered" evidence="6">
    <location>
        <begin position="1107"/>
        <end position="1149"/>
    </location>
</feature>
<dbReference type="CTD" id="41880"/>
<dbReference type="FunFam" id="2.30.30.40:FF:000023">
    <property type="entry name" value="RIMS-binding protein 2 isoform F"/>
    <property type="match status" value="1"/>
</dbReference>
<dbReference type="FunFam" id="2.30.30.40:FF:000006">
    <property type="entry name" value="RIMS-binding protein 2 isoform X1"/>
    <property type="match status" value="1"/>
</dbReference>
<evidence type="ECO:0000256" key="6">
    <source>
        <dbReference type="SAM" id="MobiDB-lite"/>
    </source>
</evidence>
<feature type="region of interest" description="Disordered" evidence="6">
    <location>
        <begin position="1619"/>
        <end position="1651"/>
    </location>
</feature>
<feature type="region of interest" description="Disordered" evidence="6">
    <location>
        <begin position="135"/>
        <end position="182"/>
    </location>
</feature>
<dbReference type="InterPro" id="IPR057884">
    <property type="entry name" value="FN3_RIM-BP1/2/3"/>
</dbReference>
<evidence type="ECO:0000256" key="2">
    <source>
        <dbReference type="ARBA" id="ARBA00022443"/>
    </source>
</evidence>
<dbReference type="GO" id="GO:0045202">
    <property type="term" value="C:synapse"/>
    <property type="evidence" value="ECO:0007669"/>
    <property type="project" value="GOC"/>
</dbReference>
<dbReference type="Pfam" id="PF14604">
    <property type="entry name" value="SH3_9"/>
    <property type="match status" value="1"/>
</dbReference>
<dbReference type="InterPro" id="IPR001452">
    <property type="entry name" value="SH3_domain"/>
</dbReference>
<feature type="compositionally biased region" description="Acidic residues" evidence="6">
    <location>
        <begin position="160"/>
        <end position="182"/>
    </location>
</feature>
<dbReference type="PROSITE" id="PS50002">
    <property type="entry name" value="SH3"/>
    <property type="match status" value="3"/>
</dbReference>
<feature type="domain" description="SH3" evidence="7">
    <location>
        <begin position="697"/>
        <end position="765"/>
    </location>
</feature>
<dbReference type="InterPro" id="IPR036028">
    <property type="entry name" value="SH3-like_dom_sf"/>
</dbReference>
<dbReference type="CDD" id="cd12014">
    <property type="entry name" value="SH3_RIM-BP_1"/>
    <property type="match status" value="1"/>
</dbReference>
<dbReference type="SUPFAM" id="SSF49265">
    <property type="entry name" value="Fibronectin type III"/>
    <property type="match status" value="2"/>
</dbReference>
<dbReference type="GO" id="GO:0007274">
    <property type="term" value="P:neuromuscular synaptic transmission"/>
    <property type="evidence" value="ECO:0007669"/>
    <property type="project" value="TreeGrafter"/>
</dbReference>
<evidence type="ECO:0000313" key="9">
    <source>
        <dbReference type="Proteomes" id="UP000694846"/>
    </source>
</evidence>
<dbReference type="OrthoDB" id="4158657at2759"/>
<dbReference type="RefSeq" id="XP_025413345.1">
    <property type="nucleotide sequence ID" value="XM_025557560.1"/>
</dbReference>
<dbReference type="GeneID" id="112685623"/>
<feature type="domain" description="SH3" evidence="7">
    <location>
        <begin position="1382"/>
        <end position="1450"/>
    </location>
</feature>
<feature type="region of interest" description="Disordered" evidence="6">
    <location>
        <begin position="1256"/>
        <end position="1292"/>
    </location>
</feature>
<feature type="region of interest" description="Disordered" evidence="6">
    <location>
        <begin position="1210"/>
        <end position="1243"/>
    </location>
</feature>
<evidence type="ECO:0000256" key="5">
    <source>
        <dbReference type="SAM" id="Coils"/>
    </source>
</evidence>
<feature type="region of interest" description="Disordered" evidence="6">
    <location>
        <begin position="1530"/>
        <end position="1605"/>
    </location>
</feature>
<organism evidence="9 10">
    <name type="scientific">Sipha flava</name>
    <name type="common">yellow sugarcane aphid</name>
    <dbReference type="NCBI Taxonomy" id="143950"/>
    <lineage>
        <taxon>Eukaryota</taxon>
        <taxon>Metazoa</taxon>
        <taxon>Ecdysozoa</taxon>
        <taxon>Arthropoda</taxon>
        <taxon>Hexapoda</taxon>
        <taxon>Insecta</taxon>
        <taxon>Pterygota</taxon>
        <taxon>Neoptera</taxon>
        <taxon>Paraneoptera</taxon>
        <taxon>Hemiptera</taxon>
        <taxon>Sternorrhyncha</taxon>
        <taxon>Aphidomorpha</taxon>
        <taxon>Aphidoidea</taxon>
        <taxon>Aphididae</taxon>
        <taxon>Sipha</taxon>
    </lineage>
</organism>
<feature type="coiled-coil region" evidence="5">
    <location>
        <begin position="321"/>
        <end position="409"/>
    </location>
</feature>
<dbReference type="PANTHER" id="PTHR14234">
    <property type="entry name" value="RIM BINDING PROTEIN-RELATED"/>
    <property type="match status" value="1"/>
</dbReference>
<sequence length="1669" mass="188129">MDTAATCKYYVTKLLGISPPKPNCVYDVRSGNVRNRGQKSLFRVFYRSNGRRRKHRHRVNVPESYVPSMHADEVGAKIGDGHVLEEDTVEDIEKKFQGFRNVFEKCKVKKKKPRLFNVSSGLRFTLVANTMLMDSQKKSNGDSTKTISEEDDALEKGNVVDEEDYDEEEDEDEDDKEDDDGDDVEYIAEDDIVNNPTNMVENDLVGETSETKCPKDVADKVNSWIDSSVKLTDEYSEEESLFIDEEDANHQCDQNCEYSTPHINNDLSDDGGSTAFELEDQLVRVLEKNTELTIQNTDLHKQVLQLQHVKKGSGLNSVSARENADQEIDEILKLMQDATDKKRALEKEHKECVVQLQDKQRELQTKPSNINYTEKTRLCENIESLQSKIRELEKKMELENVKQEELQLELEHHKKSNLRTSYKTTDLTLNSPAESTASSGDLRSNSLNHSSLPTSLEHMYSTDQQRQHRIQSAGDVLETINTNKTNIAGRISALPSEIDRIMAKIDQDNRVLAELDKTRSTIVAGGPGQTAPLHKVKIKSDKTDSNTAPLRSCLKKRSLPTAGVLTSVSSSIQEPNYALNSTPQHMNYPYTELYRMAPGHLTQTYQPLSIGTSVLPNVGPLTTTTPALETVLLASGQQSRLQPKGRIMPAIPSMINAQQDIDYQNNIINDALGLNMDSTKRIGERRMPDMLDIPGKGQCYVYCARYTYDPFYCSPNENFEEELPITAGDYILVWGNKDEDGFFDGELLDGRRGLVPSNYVEQLYGRDLEDFYQSMVVRLRECDDSATTTVPQNIEYMLPDEQMKRLAQHEYNNMLEELQEDDNVDDDDMFFSLLVPAPKQLTLERQLNKSVLIGWNAPSPEEGCLPESYHVYVDGNLKTTIKATERTRALVEGVDSNKPHRISVRSVTANRRTSRDAACTMVIGKEKELPLRPSHVKASQVTSTSAVISWLPSNSNFQHVVCVNNVELRTVKPGVYKHTITGLVPNTLYRVTVSAKTLRAPTFDQKRTSSSMEKFSTHINFKTLPKGCKGLPDPPSEVQVEAGPQDGTLLVTWLPVTTTLSDPSNRGHITGYAVYADGKKVSDIDSPTGDHALIDITQLLSLNPRQVTVRTKSRDNQSSDSNPVLIPGAKNKSPHHHHHHHHKPEEDKRIKYGSAVPSHMRPQRNAYGQVIVDTETENLSDKEIFPGQISIPSIEVTKDFAGEGNYSEEEFMENGRGARRAPSAHPHRPAAPNPRSKQPHHVRHHYDEREQYYQNEKQVEPRIKHVSGGDQRAYRGRNSDPRQTAYQKTPRDKRPRWVVAIYDYDPTTMSPNPDVCDEELPFKEGEHIKIYGDKDPDGFYWGESRGRFGYVPHNMVMELSDMQKNQDVRVRKDDRWIDPYSGPVKKMVALYDYDPTENSPNVDGDQVELHFKMGQTIFIYGEMDDDGFYKGECNGVRGLVPSNFLMEVGTEYGPEDGVGPPPSKGQRQSQHHHQLQQQQQQQQQQHQQQQDMRGHGPGARGPPPPPRGIDQPPKRKDACLPQYDYHQMSAAEARERGDPYERRDGRDGVVGGQSSGVGGQQSSSGKLFKGLAQVVPDFGLGSRPHDGQQAQTGQPGGGTSSFMQKLNDLTHHNPIIGATANQQQQHQQHQQHQQQQHQQQQQQQQPDHGVDNILSKGKELIFMKFGLGK</sequence>
<name>A0A8B8FSL6_9HEMI</name>
<comment type="similarity">
    <text evidence="1">Belongs to the RIMBP family.</text>
</comment>
<feature type="domain" description="SH3" evidence="7">
    <location>
        <begin position="1293"/>
        <end position="1361"/>
    </location>
</feature>
<dbReference type="FunFam" id="2.30.30.40:FF:000016">
    <property type="entry name" value="RIMS-binding protein 2 isoform X2"/>
    <property type="match status" value="1"/>
</dbReference>
<feature type="domain" description="Fibronectin type-III" evidence="8">
    <location>
        <begin position="837"/>
        <end position="927"/>
    </location>
</feature>
<dbReference type="Pfam" id="PF25523">
    <property type="entry name" value="Ig_RIMBP2"/>
    <property type="match status" value="1"/>
</dbReference>
<dbReference type="PROSITE" id="PS50853">
    <property type="entry name" value="FN3"/>
    <property type="match status" value="3"/>
</dbReference>
<evidence type="ECO:0000259" key="8">
    <source>
        <dbReference type="PROSITE" id="PS50853"/>
    </source>
</evidence>
<accession>A0A8B8FSL6</accession>
<keyword evidence="2 4" id="KW-0728">SH3 domain</keyword>
<feature type="compositionally biased region" description="Low complexity" evidence="6">
    <location>
        <begin position="1622"/>
        <end position="1645"/>
    </location>
</feature>
<feature type="compositionally biased region" description="Low complexity" evidence="6">
    <location>
        <begin position="1475"/>
        <end position="1490"/>
    </location>
</feature>
<evidence type="ECO:0000256" key="1">
    <source>
        <dbReference type="ARBA" id="ARBA00010749"/>
    </source>
</evidence>
<proteinExistence type="inferred from homology"/>
<feature type="compositionally biased region" description="Gly residues" evidence="6">
    <location>
        <begin position="1548"/>
        <end position="1559"/>
    </location>
</feature>
<feature type="domain" description="Fibronectin type-III" evidence="8">
    <location>
        <begin position="1034"/>
        <end position="1132"/>
    </location>
</feature>
<keyword evidence="3" id="KW-0677">Repeat</keyword>